<evidence type="ECO:0000313" key="3">
    <source>
        <dbReference type="Proteomes" id="UP000005237"/>
    </source>
</evidence>
<keyword evidence="3" id="KW-1185">Reference proteome</keyword>
<reference evidence="2" key="2">
    <citation type="submission" date="2022-06" db="UniProtKB">
        <authorList>
            <consortium name="EnsemblMetazoa"/>
        </authorList>
    </citation>
    <scope>IDENTIFICATION</scope>
    <source>
        <strain evidence="2">DF5081</strain>
    </source>
</reference>
<proteinExistence type="predicted"/>
<keyword evidence="1" id="KW-0732">Signal</keyword>
<feature type="signal peptide" evidence="1">
    <location>
        <begin position="1"/>
        <end position="18"/>
    </location>
</feature>
<reference evidence="3" key="1">
    <citation type="submission" date="2010-08" db="EMBL/GenBank/DDBJ databases">
        <authorList>
            <consortium name="Caenorhabditis japonica Sequencing Consortium"/>
            <person name="Wilson R.K."/>
        </authorList>
    </citation>
    <scope>NUCLEOTIDE SEQUENCE [LARGE SCALE GENOMIC DNA]</scope>
    <source>
        <strain evidence="3">DF5081</strain>
    </source>
</reference>
<organism evidence="2 3">
    <name type="scientific">Caenorhabditis japonica</name>
    <dbReference type="NCBI Taxonomy" id="281687"/>
    <lineage>
        <taxon>Eukaryota</taxon>
        <taxon>Metazoa</taxon>
        <taxon>Ecdysozoa</taxon>
        <taxon>Nematoda</taxon>
        <taxon>Chromadorea</taxon>
        <taxon>Rhabditida</taxon>
        <taxon>Rhabditina</taxon>
        <taxon>Rhabditomorpha</taxon>
        <taxon>Rhabditoidea</taxon>
        <taxon>Rhabditidae</taxon>
        <taxon>Peloderinae</taxon>
        <taxon>Caenorhabditis</taxon>
    </lineage>
</organism>
<dbReference type="OMA" id="TDDTGYW"/>
<dbReference type="Proteomes" id="UP000005237">
    <property type="component" value="Unassembled WGS sequence"/>
</dbReference>
<sequence>MHRFTIAVLLFSVAYTGANICTDDTGYWLFTISEGVTDFAYGGSKLNSKYYCFQGCLNTKTAVQNYKVQLAGTNTSAVERTRTIKDIRSLHAQVGDEDPNAATCVDPVLRQDVANALKKTTQNNCKNIVNTLVLNLNRPGWAITCIKFDEISMDDATTDKNFCSYDASVNDGIYTIRLAKLDMS</sequence>
<dbReference type="EnsemblMetazoa" id="CJA15720.1">
    <property type="protein sequence ID" value="CJA15720.1"/>
    <property type="gene ID" value="WBGene00134924"/>
</dbReference>
<protein>
    <submittedName>
        <fullName evidence="2">Uncharacterized protein</fullName>
    </submittedName>
</protein>
<dbReference type="Pfam" id="PF17303">
    <property type="entry name" value="DUF5352"/>
    <property type="match status" value="1"/>
</dbReference>
<evidence type="ECO:0000256" key="1">
    <source>
        <dbReference type="SAM" id="SignalP"/>
    </source>
</evidence>
<name>A0A8R1I1J2_CAEJA</name>
<dbReference type="AlphaFoldDB" id="A0A8R1I1J2"/>
<feature type="chain" id="PRO_5035805651" evidence="1">
    <location>
        <begin position="19"/>
        <end position="184"/>
    </location>
</feature>
<accession>A0A8R1I1J2</accession>
<dbReference type="InterPro" id="IPR035274">
    <property type="entry name" value="DUF5352"/>
</dbReference>
<evidence type="ECO:0000313" key="2">
    <source>
        <dbReference type="EnsemblMetazoa" id="CJA15720.1"/>
    </source>
</evidence>